<dbReference type="Gene3D" id="3.30.1360.70">
    <property type="entry name" value="Arginyl tRNA synthetase N-terminal domain"/>
    <property type="match status" value="1"/>
</dbReference>
<dbReference type="InterPro" id="IPR009080">
    <property type="entry name" value="tRNAsynth_Ia_anticodon-bd"/>
</dbReference>
<dbReference type="PRINTS" id="PR01038">
    <property type="entry name" value="TRNASYNTHARG"/>
</dbReference>
<dbReference type="InterPro" id="IPR005148">
    <property type="entry name" value="Arg-tRNA-synth_N"/>
</dbReference>
<dbReference type="GO" id="GO:0005737">
    <property type="term" value="C:cytoplasm"/>
    <property type="evidence" value="ECO:0007669"/>
    <property type="project" value="UniProtKB-SubCell"/>
</dbReference>
<evidence type="ECO:0000256" key="2">
    <source>
        <dbReference type="ARBA" id="ARBA00005594"/>
    </source>
</evidence>
<evidence type="ECO:0000256" key="6">
    <source>
        <dbReference type="ARBA" id="ARBA00022741"/>
    </source>
</evidence>
<evidence type="ECO:0000259" key="13">
    <source>
        <dbReference type="SMART" id="SM00836"/>
    </source>
</evidence>
<organism evidence="15 16">
    <name type="scientific">Pelagicoccus albus</name>
    <dbReference type="NCBI Taxonomy" id="415222"/>
    <lineage>
        <taxon>Bacteria</taxon>
        <taxon>Pseudomonadati</taxon>
        <taxon>Verrucomicrobiota</taxon>
        <taxon>Opitutia</taxon>
        <taxon>Puniceicoccales</taxon>
        <taxon>Pelagicoccaceae</taxon>
        <taxon>Pelagicoccus</taxon>
    </lineage>
</organism>
<evidence type="ECO:0000256" key="3">
    <source>
        <dbReference type="ARBA" id="ARBA00011245"/>
    </source>
</evidence>
<dbReference type="SUPFAM" id="SSF52374">
    <property type="entry name" value="Nucleotidylyl transferase"/>
    <property type="match status" value="1"/>
</dbReference>
<evidence type="ECO:0000256" key="5">
    <source>
        <dbReference type="ARBA" id="ARBA00022598"/>
    </source>
</evidence>
<evidence type="ECO:0000259" key="14">
    <source>
        <dbReference type="SMART" id="SM01016"/>
    </source>
</evidence>
<evidence type="ECO:0000256" key="8">
    <source>
        <dbReference type="ARBA" id="ARBA00022917"/>
    </source>
</evidence>
<dbReference type="SUPFAM" id="SSF55190">
    <property type="entry name" value="Arginyl-tRNA synthetase (ArgRS), N-terminal 'additional' domain"/>
    <property type="match status" value="1"/>
</dbReference>
<evidence type="ECO:0000256" key="11">
    <source>
        <dbReference type="HAMAP-Rule" id="MF_00123"/>
    </source>
</evidence>
<dbReference type="FunFam" id="1.10.730.10:FF:000006">
    <property type="entry name" value="Arginyl-tRNA synthetase 2, mitochondrial"/>
    <property type="match status" value="1"/>
</dbReference>
<keyword evidence="7 11" id="KW-0067">ATP-binding</keyword>
<dbReference type="HAMAP" id="MF_00123">
    <property type="entry name" value="Arg_tRNA_synth"/>
    <property type="match status" value="1"/>
</dbReference>
<dbReference type="Proteomes" id="UP000526501">
    <property type="component" value="Unassembled WGS sequence"/>
</dbReference>
<dbReference type="RefSeq" id="WP_185662066.1">
    <property type="nucleotide sequence ID" value="NZ_CAWPOO010000013.1"/>
</dbReference>
<dbReference type="PANTHER" id="PTHR11956">
    <property type="entry name" value="ARGINYL-TRNA SYNTHETASE"/>
    <property type="match status" value="1"/>
</dbReference>
<reference evidence="15 16" key="1">
    <citation type="submission" date="2020-07" db="EMBL/GenBank/DDBJ databases">
        <authorList>
            <person name="Feng X."/>
        </authorList>
    </citation>
    <scope>NUCLEOTIDE SEQUENCE [LARGE SCALE GENOMIC DNA]</scope>
    <source>
        <strain evidence="15 16">JCM23202</strain>
    </source>
</reference>
<dbReference type="FunFam" id="3.40.50.620:FF:000116">
    <property type="entry name" value="Arginine--tRNA ligase"/>
    <property type="match status" value="1"/>
</dbReference>
<gene>
    <name evidence="11 15" type="primary">argS</name>
    <name evidence="15" type="ORF">H5P27_19325</name>
</gene>
<dbReference type="EMBL" id="JACHVC010000013">
    <property type="protein sequence ID" value="MBC2608216.1"/>
    <property type="molecule type" value="Genomic_DNA"/>
</dbReference>
<name>A0A7X1B9K5_9BACT</name>
<feature type="domain" description="Arginyl tRNA synthetase N-terminal" evidence="14">
    <location>
        <begin position="9"/>
        <end position="93"/>
    </location>
</feature>
<keyword evidence="5 11" id="KW-0436">Ligase</keyword>
<dbReference type="InterPro" id="IPR008909">
    <property type="entry name" value="DALR_anticod-bd"/>
</dbReference>
<keyword evidence="9 11" id="KW-0030">Aminoacyl-tRNA synthetase</keyword>
<evidence type="ECO:0000256" key="10">
    <source>
        <dbReference type="ARBA" id="ARBA00049339"/>
    </source>
</evidence>
<dbReference type="NCBIfam" id="TIGR00456">
    <property type="entry name" value="argS"/>
    <property type="match status" value="1"/>
</dbReference>
<protein>
    <recommendedName>
        <fullName evidence="11">Arginine--tRNA ligase</fullName>
        <ecNumber evidence="11">6.1.1.19</ecNumber>
    </recommendedName>
    <alternativeName>
        <fullName evidence="11">Arginyl-tRNA synthetase</fullName>
        <shortName evidence="11">ArgRS</shortName>
    </alternativeName>
</protein>
<dbReference type="Gene3D" id="3.40.50.620">
    <property type="entry name" value="HUPs"/>
    <property type="match status" value="1"/>
</dbReference>
<evidence type="ECO:0000256" key="12">
    <source>
        <dbReference type="RuleBase" id="RU363038"/>
    </source>
</evidence>
<keyword evidence="16" id="KW-1185">Reference proteome</keyword>
<dbReference type="InterPro" id="IPR036695">
    <property type="entry name" value="Arg-tRNA-synth_N_sf"/>
</dbReference>
<dbReference type="GO" id="GO:0004814">
    <property type="term" value="F:arginine-tRNA ligase activity"/>
    <property type="evidence" value="ECO:0007669"/>
    <property type="project" value="UniProtKB-UniRule"/>
</dbReference>
<comment type="subunit">
    <text evidence="3 11">Monomer.</text>
</comment>
<dbReference type="InterPro" id="IPR001278">
    <property type="entry name" value="Arg-tRNA-ligase"/>
</dbReference>
<feature type="domain" description="DALR anticodon binding" evidence="13">
    <location>
        <begin position="467"/>
        <end position="584"/>
    </location>
</feature>
<evidence type="ECO:0000256" key="1">
    <source>
        <dbReference type="ARBA" id="ARBA00004496"/>
    </source>
</evidence>
<dbReference type="InterPro" id="IPR035684">
    <property type="entry name" value="ArgRS_core"/>
</dbReference>
<dbReference type="SMART" id="SM00836">
    <property type="entry name" value="DALR_1"/>
    <property type="match status" value="1"/>
</dbReference>
<dbReference type="PROSITE" id="PS00178">
    <property type="entry name" value="AA_TRNA_LIGASE_I"/>
    <property type="match status" value="1"/>
</dbReference>
<dbReference type="CDD" id="cd07956">
    <property type="entry name" value="Anticodon_Ia_Arg"/>
    <property type="match status" value="1"/>
</dbReference>
<feature type="short sequence motif" description="'HIGH' region" evidence="11">
    <location>
        <begin position="131"/>
        <end position="141"/>
    </location>
</feature>
<evidence type="ECO:0000256" key="9">
    <source>
        <dbReference type="ARBA" id="ARBA00023146"/>
    </source>
</evidence>
<dbReference type="GO" id="GO:0006420">
    <property type="term" value="P:arginyl-tRNA aminoacylation"/>
    <property type="evidence" value="ECO:0007669"/>
    <property type="project" value="UniProtKB-UniRule"/>
</dbReference>
<dbReference type="InterPro" id="IPR014729">
    <property type="entry name" value="Rossmann-like_a/b/a_fold"/>
</dbReference>
<dbReference type="EC" id="6.1.1.19" evidence="11"/>
<evidence type="ECO:0000256" key="7">
    <source>
        <dbReference type="ARBA" id="ARBA00022840"/>
    </source>
</evidence>
<dbReference type="Pfam" id="PF05746">
    <property type="entry name" value="DALR_1"/>
    <property type="match status" value="1"/>
</dbReference>
<dbReference type="InterPro" id="IPR001412">
    <property type="entry name" value="aa-tRNA-synth_I_CS"/>
</dbReference>
<dbReference type="GO" id="GO:0005524">
    <property type="term" value="F:ATP binding"/>
    <property type="evidence" value="ECO:0007669"/>
    <property type="project" value="UniProtKB-UniRule"/>
</dbReference>
<dbReference type="Pfam" id="PF00750">
    <property type="entry name" value="tRNA-synt_1d"/>
    <property type="match status" value="1"/>
</dbReference>
<keyword evidence="6 11" id="KW-0547">Nucleotide-binding</keyword>
<dbReference type="PANTHER" id="PTHR11956:SF5">
    <property type="entry name" value="ARGININE--TRNA LIGASE, CYTOPLASMIC"/>
    <property type="match status" value="1"/>
</dbReference>
<comment type="catalytic activity">
    <reaction evidence="10 11">
        <text>tRNA(Arg) + L-arginine + ATP = L-arginyl-tRNA(Arg) + AMP + diphosphate</text>
        <dbReference type="Rhea" id="RHEA:20301"/>
        <dbReference type="Rhea" id="RHEA-COMP:9658"/>
        <dbReference type="Rhea" id="RHEA-COMP:9673"/>
        <dbReference type="ChEBI" id="CHEBI:30616"/>
        <dbReference type="ChEBI" id="CHEBI:32682"/>
        <dbReference type="ChEBI" id="CHEBI:33019"/>
        <dbReference type="ChEBI" id="CHEBI:78442"/>
        <dbReference type="ChEBI" id="CHEBI:78513"/>
        <dbReference type="ChEBI" id="CHEBI:456215"/>
        <dbReference type="EC" id="6.1.1.19"/>
    </reaction>
</comment>
<keyword evidence="4 11" id="KW-0963">Cytoplasm</keyword>
<comment type="subcellular location">
    <subcellularLocation>
        <location evidence="1 11">Cytoplasm</location>
    </subcellularLocation>
</comment>
<evidence type="ECO:0000313" key="15">
    <source>
        <dbReference type="EMBL" id="MBC2608216.1"/>
    </source>
</evidence>
<dbReference type="SUPFAM" id="SSF47323">
    <property type="entry name" value="Anticodon-binding domain of a subclass of class I aminoacyl-tRNA synthetases"/>
    <property type="match status" value="1"/>
</dbReference>
<comment type="similarity">
    <text evidence="2 11 12">Belongs to the class-I aminoacyl-tRNA synthetase family.</text>
</comment>
<proteinExistence type="inferred from homology"/>
<dbReference type="Gene3D" id="1.10.730.10">
    <property type="entry name" value="Isoleucyl-tRNA Synthetase, Domain 1"/>
    <property type="match status" value="1"/>
</dbReference>
<sequence>MQDWFDVAKKIDSLVQEAAASAGLEDTFSAEIRSADPRFGDLQANGALPYAKRAKTNPRQIAQALVAKLQENEELSDKADISIAGPGFINFKFKPSFQLAWLSTFRDGESFRAAAGTLNSGEKVVVDYGSPNTAKQMHVGHIRSIVIGEAICRLLEFCGAEVVRDNHIGDWGTPYGKLFYAYKRHLDEAALEKDPLEELERLYKLGSKLADDEKVLEECRQELVDLQAGKPESIELWEKVNALSIQGLETIYKELDVNYDCYLGESFYRDKVEQVYQELNDAGLSEESKGAVVVFHPEHSRFAKQPFIIRKSDGASNYATTDLATMLYRTEHFKATSVVIVTDDRQKDHFEQLDLTTQKWFEKTGRTMPKFSHVMFGKINGEDGKVIKSRSGDPIRLRQLIDEAVERAAKIVREKNSSLSEEELAHISQVIGVSAIKYADLSNNRTSDYIFTWDKLLSFEGNTAPYLLYAAARIQSIFRKLDDSQLQDLESKASEFETAEEIALANKIISFVGVLQSTIEQLRPHLLCSYLFELSGAYSSFYSANKVIVPEVDVQSRRLLLCQRTLVVLQSGLKLLGIPTLSRM</sequence>
<accession>A0A7X1B9K5</accession>
<dbReference type="Pfam" id="PF03485">
    <property type="entry name" value="Arg_tRNA_synt_N"/>
    <property type="match status" value="1"/>
</dbReference>
<dbReference type="AlphaFoldDB" id="A0A7X1B9K5"/>
<comment type="caution">
    <text evidence="15">The sequence shown here is derived from an EMBL/GenBank/DDBJ whole genome shotgun (WGS) entry which is preliminary data.</text>
</comment>
<dbReference type="SMART" id="SM01016">
    <property type="entry name" value="Arg_tRNA_synt_N"/>
    <property type="match status" value="1"/>
</dbReference>
<keyword evidence="8 11" id="KW-0648">Protein biosynthesis</keyword>
<evidence type="ECO:0000313" key="16">
    <source>
        <dbReference type="Proteomes" id="UP000526501"/>
    </source>
</evidence>
<evidence type="ECO:0000256" key="4">
    <source>
        <dbReference type="ARBA" id="ARBA00022490"/>
    </source>
</evidence>